<evidence type="ECO:0000313" key="1">
    <source>
        <dbReference type="EMBL" id="KAI3792303.1"/>
    </source>
</evidence>
<sequence length="66" mass="7315">MQSVQLKCACVNVSLAYFENTDRLCCRSNEASASVKEAGKCKYTTVAVHWGSRLELLTASERGWTL</sequence>
<proteinExistence type="predicted"/>
<dbReference type="EMBL" id="CM042009">
    <property type="protein sequence ID" value="KAI3792303.1"/>
    <property type="molecule type" value="Genomic_DNA"/>
</dbReference>
<protein>
    <submittedName>
        <fullName evidence="1">Uncharacterized protein</fullName>
    </submittedName>
</protein>
<keyword evidence="2" id="KW-1185">Reference proteome</keyword>
<evidence type="ECO:0000313" key="2">
    <source>
        <dbReference type="Proteomes" id="UP001055811"/>
    </source>
</evidence>
<reference evidence="1 2" key="2">
    <citation type="journal article" date="2022" name="Mol. Ecol. Resour.">
        <title>The genomes of chicory, endive, great burdock and yacon provide insights into Asteraceae paleo-polyploidization history and plant inulin production.</title>
        <authorList>
            <person name="Fan W."/>
            <person name="Wang S."/>
            <person name="Wang H."/>
            <person name="Wang A."/>
            <person name="Jiang F."/>
            <person name="Liu H."/>
            <person name="Zhao H."/>
            <person name="Xu D."/>
            <person name="Zhang Y."/>
        </authorList>
    </citation>
    <scope>NUCLEOTIDE SEQUENCE [LARGE SCALE GENOMIC DNA]</scope>
    <source>
        <strain evidence="2">cv. Punajuju</strain>
        <tissue evidence="1">Leaves</tissue>
    </source>
</reference>
<name>A0ACB9HAE5_CICIN</name>
<gene>
    <name evidence="1" type="ORF">L2E82_06178</name>
</gene>
<organism evidence="1 2">
    <name type="scientific">Cichorium intybus</name>
    <name type="common">Chicory</name>
    <dbReference type="NCBI Taxonomy" id="13427"/>
    <lineage>
        <taxon>Eukaryota</taxon>
        <taxon>Viridiplantae</taxon>
        <taxon>Streptophyta</taxon>
        <taxon>Embryophyta</taxon>
        <taxon>Tracheophyta</taxon>
        <taxon>Spermatophyta</taxon>
        <taxon>Magnoliopsida</taxon>
        <taxon>eudicotyledons</taxon>
        <taxon>Gunneridae</taxon>
        <taxon>Pentapetalae</taxon>
        <taxon>asterids</taxon>
        <taxon>campanulids</taxon>
        <taxon>Asterales</taxon>
        <taxon>Asteraceae</taxon>
        <taxon>Cichorioideae</taxon>
        <taxon>Cichorieae</taxon>
        <taxon>Cichoriinae</taxon>
        <taxon>Cichorium</taxon>
    </lineage>
</organism>
<dbReference type="Proteomes" id="UP001055811">
    <property type="component" value="Linkage Group LG01"/>
</dbReference>
<reference evidence="2" key="1">
    <citation type="journal article" date="2022" name="Mol. Ecol. Resour.">
        <title>The genomes of chicory, endive, great burdock and yacon provide insights into Asteraceae palaeo-polyploidization history and plant inulin production.</title>
        <authorList>
            <person name="Fan W."/>
            <person name="Wang S."/>
            <person name="Wang H."/>
            <person name="Wang A."/>
            <person name="Jiang F."/>
            <person name="Liu H."/>
            <person name="Zhao H."/>
            <person name="Xu D."/>
            <person name="Zhang Y."/>
        </authorList>
    </citation>
    <scope>NUCLEOTIDE SEQUENCE [LARGE SCALE GENOMIC DNA]</scope>
    <source>
        <strain evidence="2">cv. Punajuju</strain>
    </source>
</reference>
<comment type="caution">
    <text evidence="1">The sequence shown here is derived from an EMBL/GenBank/DDBJ whole genome shotgun (WGS) entry which is preliminary data.</text>
</comment>
<accession>A0ACB9HAE5</accession>